<evidence type="ECO:0000313" key="3">
    <source>
        <dbReference type="Proteomes" id="UP000613768"/>
    </source>
</evidence>
<protein>
    <submittedName>
        <fullName evidence="2">Uncharacterized protein</fullName>
    </submittedName>
</protein>
<evidence type="ECO:0000313" key="2">
    <source>
        <dbReference type="EMBL" id="MBD8524251.1"/>
    </source>
</evidence>
<organism evidence="2 3">
    <name type="scientific">Pseudomarimonas arenosa</name>
    <dbReference type="NCBI Taxonomy" id="2774145"/>
    <lineage>
        <taxon>Bacteria</taxon>
        <taxon>Pseudomonadati</taxon>
        <taxon>Pseudomonadota</taxon>
        <taxon>Gammaproteobacteria</taxon>
        <taxon>Lysobacterales</taxon>
        <taxon>Lysobacteraceae</taxon>
        <taxon>Pseudomarimonas</taxon>
    </lineage>
</organism>
<proteinExistence type="predicted"/>
<dbReference type="Proteomes" id="UP000613768">
    <property type="component" value="Unassembled WGS sequence"/>
</dbReference>
<dbReference type="RefSeq" id="WP_192027593.1">
    <property type="nucleotide sequence ID" value="NZ_JACYTR010000001.1"/>
</dbReference>
<gene>
    <name evidence="2" type="ORF">IFO71_00705</name>
</gene>
<sequence length="275" mass="28711">MSPSSICLAATLLAFSSPLLAGFQRCDGCAAGAMEQVALRAGVGRHIVADLYHGQAAAFDVSYEREIASWIAMPVPLSAQTNQAVAALTAFHRETGGAMGKTIELHAHELGLNGLGGAGAYDVLGDRNLRVRIEDRLGSGIPLRNVPGAVGALFETATLTFMASQGIASGPFVEVVVTFQNGTRMTFRVTVGEASADYLEGSARNANGEGLLEEASPEYAGTYHFPAGNSLDDFMRRAAQFGIPVVDGGTTGGVPMVTCSFNGAQLHCTIRRNTT</sequence>
<name>A0AAW3ZDI2_9GAMM</name>
<accession>A0AAW3ZDI2</accession>
<comment type="caution">
    <text evidence="2">The sequence shown here is derived from an EMBL/GenBank/DDBJ whole genome shotgun (WGS) entry which is preliminary data.</text>
</comment>
<keyword evidence="1" id="KW-0732">Signal</keyword>
<dbReference type="AlphaFoldDB" id="A0AAW3ZDI2"/>
<keyword evidence="3" id="KW-1185">Reference proteome</keyword>
<evidence type="ECO:0000256" key="1">
    <source>
        <dbReference type="SAM" id="SignalP"/>
    </source>
</evidence>
<feature type="chain" id="PRO_5043565597" evidence="1">
    <location>
        <begin position="22"/>
        <end position="275"/>
    </location>
</feature>
<feature type="signal peptide" evidence="1">
    <location>
        <begin position="1"/>
        <end position="21"/>
    </location>
</feature>
<dbReference type="EMBL" id="JACYTR010000001">
    <property type="protein sequence ID" value="MBD8524251.1"/>
    <property type="molecule type" value="Genomic_DNA"/>
</dbReference>
<reference evidence="2 3" key="1">
    <citation type="submission" date="2020-09" db="EMBL/GenBank/DDBJ databases">
        <title>Pseudoxanthomonas sp. CAU 1598 isolated from sand of Yaerae Beach.</title>
        <authorList>
            <person name="Kim W."/>
        </authorList>
    </citation>
    <scope>NUCLEOTIDE SEQUENCE [LARGE SCALE GENOMIC DNA]</scope>
    <source>
        <strain evidence="2 3">CAU 1598</strain>
    </source>
</reference>